<name>A0A9P5E0F4_9HYPO</name>
<protein>
    <submittedName>
        <fullName evidence="2">Uncharacterized protein</fullName>
    </submittedName>
</protein>
<keyword evidence="3" id="KW-1185">Reference proteome</keyword>
<feature type="chain" id="PRO_5040423677" evidence="1">
    <location>
        <begin position="18"/>
        <end position="166"/>
    </location>
</feature>
<evidence type="ECO:0000313" key="2">
    <source>
        <dbReference type="EMBL" id="KAF4342145.1"/>
    </source>
</evidence>
<dbReference type="Proteomes" id="UP000730481">
    <property type="component" value="Unassembled WGS sequence"/>
</dbReference>
<dbReference type="OrthoDB" id="5100247at2759"/>
<keyword evidence="1" id="KW-0732">Signal</keyword>
<evidence type="ECO:0000313" key="3">
    <source>
        <dbReference type="Proteomes" id="UP000730481"/>
    </source>
</evidence>
<dbReference type="EMBL" id="PVQB02000156">
    <property type="protein sequence ID" value="KAF4342145.1"/>
    <property type="molecule type" value="Genomic_DNA"/>
</dbReference>
<reference evidence="2" key="2">
    <citation type="submission" date="2020-02" db="EMBL/GenBank/DDBJ databases">
        <title>Identification and distribution of gene clusters putatively required for synthesis of sphingolipid metabolism inhibitors in phylogenetically diverse species of the filamentous fungus Fusarium.</title>
        <authorList>
            <person name="Kim H.-S."/>
            <person name="Busman M."/>
            <person name="Brown D.W."/>
            <person name="Divon H."/>
            <person name="Uhlig S."/>
            <person name="Proctor R.H."/>
        </authorList>
    </citation>
    <scope>NUCLEOTIDE SEQUENCE</scope>
    <source>
        <strain evidence="2">NRRL 25174</strain>
    </source>
</reference>
<evidence type="ECO:0000256" key="1">
    <source>
        <dbReference type="SAM" id="SignalP"/>
    </source>
</evidence>
<comment type="caution">
    <text evidence="2">The sequence shown here is derived from an EMBL/GenBank/DDBJ whole genome shotgun (WGS) entry which is preliminary data.</text>
</comment>
<feature type="signal peptide" evidence="1">
    <location>
        <begin position="1"/>
        <end position="17"/>
    </location>
</feature>
<sequence length="166" mass="19115">MNVSFVLQTLFIVLVSGNIFSIFGPPDDFHYGERDGNLFLDIPISQVLAAPPEWGFVEPWAGNYVAALQEERYGDAIWARYQMFGNTSNGTYLDYPGWTVREALELDAIGYRLHERDNWKYALTVYAKSSKNDTHSDILDLMTDINRRSYYRLCKLTTPLTCYALF</sequence>
<accession>A0A9P5E0F4</accession>
<gene>
    <name evidence="2" type="ORF">FBEOM_3878</name>
</gene>
<proteinExistence type="predicted"/>
<reference evidence="2" key="1">
    <citation type="journal article" date="2017" name="Mycologia">
        <title>Fusarium algeriense, sp. nov., a novel toxigenic crown rot pathogen of durum wheat from Algeria is nested in the Fusarium burgessii species complex.</title>
        <authorList>
            <person name="Laraba I."/>
            <person name="Keddad A."/>
            <person name="Boureghda H."/>
            <person name="Abdallah N."/>
            <person name="Vaughan M.M."/>
            <person name="Proctor R.H."/>
            <person name="Busman M."/>
            <person name="O'Donnell K."/>
        </authorList>
    </citation>
    <scope>NUCLEOTIDE SEQUENCE</scope>
    <source>
        <strain evidence="2">NRRL 25174</strain>
    </source>
</reference>
<dbReference type="AlphaFoldDB" id="A0A9P5E0F4"/>
<organism evidence="2 3">
    <name type="scientific">Fusarium beomiforme</name>
    <dbReference type="NCBI Taxonomy" id="44412"/>
    <lineage>
        <taxon>Eukaryota</taxon>
        <taxon>Fungi</taxon>
        <taxon>Dikarya</taxon>
        <taxon>Ascomycota</taxon>
        <taxon>Pezizomycotina</taxon>
        <taxon>Sordariomycetes</taxon>
        <taxon>Hypocreomycetidae</taxon>
        <taxon>Hypocreales</taxon>
        <taxon>Nectriaceae</taxon>
        <taxon>Fusarium</taxon>
        <taxon>Fusarium burgessii species complex</taxon>
    </lineage>
</organism>